<organism evidence="2 3">
    <name type="scientific">Citrus sinensis</name>
    <name type="common">Sweet orange</name>
    <name type="synonym">Citrus aurantium var. sinensis</name>
    <dbReference type="NCBI Taxonomy" id="2711"/>
    <lineage>
        <taxon>Eukaryota</taxon>
        <taxon>Viridiplantae</taxon>
        <taxon>Streptophyta</taxon>
        <taxon>Embryophyta</taxon>
        <taxon>Tracheophyta</taxon>
        <taxon>Spermatophyta</taxon>
        <taxon>Magnoliopsida</taxon>
        <taxon>eudicotyledons</taxon>
        <taxon>Gunneridae</taxon>
        <taxon>Pentapetalae</taxon>
        <taxon>rosids</taxon>
        <taxon>malvids</taxon>
        <taxon>Sapindales</taxon>
        <taxon>Rutaceae</taxon>
        <taxon>Aurantioideae</taxon>
        <taxon>Citrus</taxon>
    </lineage>
</organism>
<protein>
    <submittedName>
        <fullName evidence="2">Uncharacterized protein</fullName>
    </submittedName>
</protein>
<feature type="transmembrane region" description="Helical" evidence="1">
    <location>
        <begin position="41"/>
        <end position="58"/>
    </location>
</feature>
<keyword evidence="1" id="KW-0472">Membrane</keyword>
<dbReference type="AlphaFoldDB" id="A0A067DBH6"/>
<gene>
    <name evidence="2" type="ORF">CISIN_1g045811mg</name>
</gene>
<evidence type="ECO:0000256" key="1">
    <source>
        <dbReference type="SAM" id="Phobius"/>
    </source>
</evidence>
<reference evidence="2 3" key="1">
    <citation type="submission" date="2014-04" db="EMBL/GenBank/DDBJ databases">
        <authorList>
            <consortium name="International Citrus Genome Consortium"/>
            <person name="Gmitter F."/>
            <person name="Chen C."/>
            <person name="Farmerie W."/>
            <person name="Harkins T."/>
            <person name="Desany B."/>
            <person name="Mohiuddin M."/>
            <person name="Kodira C."/>
            <person name="Borodovsky M."/>
            <person name="Lomsadze A."/>
            <person name="Burns P."/>
            <person name="Jenkins J."/>
            <person name="Prochnik S."/>
            <person name="Shu S."/>
            <person name="Chapman J."/>
            <person name="Pitluck S."/>
            <person name="Schmutz J."/>
            <person name="Rokhsar D."/>
        </authorList>
    </citation>
    <scope>NUCLEOTIDE SEQUENCE</scope>
</reference>
<name>A0A067DBH6_CITSI</name>
<keyword evidence="1" id="KW-1133">Transmembrane helix</keyword>
<dbReference type="Proteomes" id="UP000027120">
    <property type="component" value="Unassembled WGS sequence"/>
</dbReference>
<keyword evidence="1" id="KW-0812">Transmembrane</keyword>
<evidence type="ECO:0000313" key="3">
    <source>
        <dbReference type="Proteomes" id="UP000027120"/>
    </source>
</evidence>
<dbReference type="EMBL" id="KK787250">
    <property type="protein sequence ID" value="KDO38915.1"/>
    <property type="molecule type" value="Genomic_DNA"/>
</dbReference>
<evidence type="ECO:0000313" key="2">
    <source>
        <dbReference type="EMBL" id="KDO38915.1"/>
    </source>
</evidence>
<keyword evidence="3" id="KW-1185">Reference proteome</keyword>
<proteinExistence type="predicted"/>
<sequence>MDFVEMSMLITLSCYFHNYTCILLHSHVFISVLLCGATCRCTYDLILMAHFGLIYVLAHNGMGNFVLTHEGSSRSTIVFK</sequence>
<feature type="transmembrane region" description="Helical" evidence="1">
    <location>
        <begin position="15"/>
        <end position="34"/>
    </location>
</feature>
<accession>A0A067DBH6</accession>